<sequence>MQGRDTYKIPGGGQPTAPPVWRGVAAALTMYHFGEVECWRGAVLSSTVEVRQCKVRKVQC</sequence>
<dbReference type="EMBL" id="VSRR010137173">
    <property type="protein sequence ID" value="MPD03656.1"/>
    <property type="molecule type" value="Genomic_DNA"/>
</dbReference>
<comment type="caution">
    <text evidence="1">The sequence shown here is derived from an EMBL/GenBank/DDBJ whole genome shotgun (WGS) entry which is preliminary data.</text>
</comment>
<dbReference type="AlphaFoldDB" id="A0A5B7KA00"/>
<name>A0A5B7KA00_PORTR</name>
<proteinExistence type="predicted"/>
<protein>
    <submittedName>
        <fullName evidence="1">Uncharacterized protein</fullName>
    </submittedName>
</protein>
<evidence type="ECO:0000313" key="1">
    <source>
        <dbReference type="EMBL" id="MPD03656.1"/>
    </source>
</evidence>
<reference evidence="1 2" key="1">
    <citation type="submission" date="2019-05" db="EMBL/GenBank/DDBJ databases">
        <title>Another draft genome of Portunus trituberculatus and its Hox gene families provides insights of decapod evolution.</title>
        <authorList>
            <person name="Jeong J.-H."/>
            <person name="Song I."/>
            <person name="Kim S."/>
            <person name="Choi T."/>
            <person name="Kim D."/>
            <person name="Ryu S."/>
            <person name="Kim W."/>
        </authorList>
    </citation>
    <scope>NUCLEOTIDE SEQUENCE [LARGE SCALE GENOMIC DNA]</scope>
    <source>
        <tissue evidence="1">Muscle</tissue>
    </source>
</reference>
<accession>A0A5B7KA00</accession>
<organism evidence="1 2">
    <name type="scientific">Portunus trituberculatus</name>
    <name type="common">Swimming crab</name>
    <name type="synonym">Neptunus trituberculatus</name>
    <dbReference type="NCBI Taxonomy" id="210409"/>
    <lineage>
        <taxon>Eukaryota</taxon>
        <taxon>Metazoa</taxon>
        <taxon>Ecdysozoa</taxon>
        <taxon>Arthropoda</taxon>
        <taxon>Crustacea</taxon>
        <taxon>Multicrustacea</taxon>
        <taxon>Malacostraca</taxon>
        <taxon>Eumalacostraca</taxon>
        <taxon>Eucarida</taxon>
        <taxon>Decapoda</taxon>
        <taxon>Pleocyemata</taxon>
        <taxon>Brachyura</taxon>
        <taxon>Eubrachyura</taxon>
        <taxon>Portunoidea</taxon>
        <taxon>Portunidae</taxon>
        <taxon>Portuninae</taxon>
        <taxon>Portunus</taxon>
    </lineage>
</organism>
<gene>
    <name evidence="1" type="ORF">E2C01_099299</name>
</gene>
<keyword evidence="2" id="KW-1185">Reference proteome</keyword>
<evidence type="ECO:0000313" key="2">
    <source>
        <dbReference type="Proteomes" id="UP000324222"/>
    </source>
</evidence>
<dbReference type="Proteomes" id="UP000324222">
    <property type="component" value="Unassembled WGS sequence"/>
</dbReference>